<accession>M2Y2B1</accession>
<dbReference type="EMBL" id="KB446545">
    <property type="protein sequence ID" value="EME39439.1"/>
    <property type="molecule type" value="Genomic_DNA"/>
</dbReference>
<protein>
    <recommendedName>
        <fullName evidence="3">Carboxylic ester hydrolase</fullName>
        <ecNumber evidence="3">3.1.1.-</ecNumber>
    </recommendedName>
</protein>
<dbReference type="InterPro" id="IPR002018">
    <property type="entry name" value="CarbesteraseB"/>
</dbReference>
<reference evidence="5 6" key="2">
    <citation type="journal article" date="2012" name="PLoS Pathog.">
        <title>Diverse lifestyles and strategies of plant pathogenesis encoded in the genomes of eighteen Dothideomycetes fungi.</title>
        <authorList>
            <person name="Ohm R.A."/>
            <person name="Feau N."/>
            <person name="Henrissat B."/>
            <person name="Schoch C.L."/>
            <person name="Horwitz B.A."/>
            <person name="Barry K.W."/>
            <person name="Condon B.J."/>
            <person name="Copeland A.C."/>
            <person name="Dhillon B."/>
            <person name="Glaser F."/>
            <person name="Hesse C.N."/>
            <person name="Kosti I."/>
            <person name="LaButti K."/>
            <person name="Lindquist E.A."/>
            <person name="Lucas S."/>
            <person name="Salamov A.A."/>
            <person name="Bradshaw R.E."/>
            <person name="Ciuffetti L."/>
            <person name="Hamelin R.C."/>
            <person name="Kema G.H.J."/>
            <person name="Lawrence C."/>
            <person name="Scott J.A."/>
            <person name="Spatafora J.W."/>
            <person name="Turgeon B.G."/>
            <person name="de Wit P.J.G.M."/>
            <person name="Zhong S."/>
            <person name="Goodwin S.B."/>
            <person name="Grigoriev I.V."/>
        </authorList>
    </citation>
    <scope>NUCLEOTIDE SEQUENCE [LARGE SCALE GENOMIC DNA]</scope>
    <source>
        <strain evidence="6">NZE10 / CBS 128990</strain>
    </source>
</reference>
<dbReference type="Gene3D" id="3.40.50.1820">
    <property type="entry name" value="alpha/beta hydrolase"/>
    <property type="match status" value="1"/>
</dbReference>
<name>M2Y2B1_DOTSN</name>
<evidence type="ECO:0000256" key="1">
    <source>
        <dbReference type="ARBA" id="ARBA00005964"/>
    </source>
</evidence>
<dbReference type="PROSITE" id="PS00941">
    <property type="entry name" value="CARBOXYLESTERASE_B_2"/>
    <property type="match status" value="1"/>
</dbReference>
<dbReference type="InterPro" id="IPR029058">
    <property type="entry name" value="AB_hydrolase_fold"/>
</dbReference>
<sequence length="604" mass="64963">MPKAQAQHKSPRHKALTCCPVCSSRRRILPLLHMPLKRCTSRRASCLASMTSAVGDASGQNIRILRGLTYSRGTQNGSSLPTVDLGYNVQRASSYNESGKYFSFNNIRYAAPPVGELRFRAPQAPATNRSSVQDGSVGANCPSAFPSWLGTATSYIPQYLNGSTTFGTSGINTTIPATVNLSPSESEDCLFLDVVVPEDIFAQAGKGFGAPVLVWIYGGGYTGGSKTLYGSPAGLLDRASSDNGRGVIYVALNYRLGAFGWSAGPTFQESGGIANAALYDQRFALEWVADNIGKFGGDRNRVTVFGESAGGGSIMHQITAFGGVGDDPPFQQAILQSPGWQPLVSNYQQDQTFALFLELLNATTLDEARGLSTEALQTANARQVSGSAYGGFTYGPAVDGVISPQLPGQLLARGQFFKNLKVMVGHNANEGLLFSPPFYNNSEVIFDAEVATLVPSIKAWPAAIEYVADTLYPIADYPNQIARSSALVAEAVFTCNTFYLDKAFNNETYAYLFAIPPAEHGNDIAYTFYNGAFGSGTNATIAVALQEYITTFAQYGYPSEAGVPYFPLYQNNATIQVLNNTGIGQIMDPTANERCEWWQKALYY</sequence>
<dbReference type="eggNOG" id="KOG1516">
    <property type="taxonomic scope" value="Eukaryota"/>
</dbReference>
<comment type="similarity">
    <text evidence="1 3">Belongs to the type-B carboxylesterase/lipase family.</text>
</comment>
<evidence type="ECO:0000313" key="5">
    <source>
        <dbReference type="EMBL" id="EME39439.1"/>
    </source>
</evidence>
<evidence type="ECO:0000256" key="3">
    <source>
        <dbReference type="RuleBase" id="RU361235"/>
    </source>
</evidence>
<dbReference type="OMA" id="FTCNTNY"/>
<dbReference type="Proteomes" id="UP000016933">
    <property type="component" value="Unassembled WGS sequence"/>
</dbReference>
<evidence type="ECO:0000256" key="2">
    <source>
        <dbReference type="ARBA" id="ARBA00022801"/>
    </source>
</evidence>
<dbReference type="STRING" id="675120.M2Y2B1"/>
<dbReference type="EC" id="3.1.1.-" evidence="3"/>
<keyword evidence="6" id="KW-1185">Reference proteome</keyword>
<organism evidence="5 6">
    <name type="scientific">Dothistroma septosporum (strain NZE10 / CBS 128990)</name>
    <name type="common">Red band needle blight fungus</name>
    <name type="synonym">Mycosphaerella pini</name>
    <dbReference type="NCBI Taxonomy" id="675120"/>
    <lineage>
        <taxon>Eukaryota</taxon>
        <taxon>Fungi</taxon>
        <taxon>Dikarya</taxon>
        <taxon>Ascomycota</taxon>
        <taxon>Pezizomycotina</taxon>
        <taxon>Dothideomycetes</taxon>
        <taxon>Dothideomycetidae</taxon>
        <taxon>Mycosphaerellales</taxon>
        <taxon>Mycosphaerellaceae</taxon>
        <taxon>Dothistroma</taxon>
    </lineage>
</organism>
<evidence type="ECO:0000313" key="6">
    <source>
        <dbReference type="Proteomes" id="UP000016933"/>
    </source>
</evidence>
<evidence type="ECO:0000259" key="4">
    <source>
        <dbReference type="Pfam" id="PF00135"/>
    </source>
</evidence>
<dbReference type="InterPro" id="IPR050309">
    <property type="entry name" value="Type-B_Carboxylest/Lipase"/>
</dbReference>
<dbReference type="AlphaFoldDB" id="M2Y2B1"/>
<reference evidence="6" key="1">
    <citation type="journal article" date="2012" name="PLoS Genet.">
        <title>The genomes of the fungal plant pathogens Cladosporium fulvum and Dothistroma septosporum reveal adaptation to different hosts and lifestyles but also signatures of common ancestry.</title>
        <authorList>
            <person name="de Wit P.J.G.M."/>
            <person name="van der Burgt A."/>
            <person name="Oekmen B."/>
            <person name="Stergiopoulos I."/>
            <person name="Abd-Elsalam K.A."/>
            <person name="Aerts A.L."/>
            <person name="Bahkali A.H."/>
            <person name="Beenen H.G."/>
            <person name="Chettri P."/>
            <person name="Cox M.P."/>
            <person name="Datema E."/>
            <person name="de Vries R.P."/>
            <person name="Dhillon B."/>
            <person name="Ganley A.R."/>
            <person name="Griffiths S.A."/>
            <person name="Guo Y."/>
            <person name="Hamelin R.C."/>
            <person name="Henrissat B."/>
            <person name="Kabir M.S."/>
            <person name="Jashni M.K."/>
            <person name="Kema G."/>
            <person name="Klaubauf S."/>
            <person name="Lapidus A."/>
            <person name="Levasseur A."/>
            <person name="Lindquist E."/>
            <person name="Mehrabi R."/>
            <person name="Ohm R.A."/>
            <person name="Owen T.J."/>
            <person name="Salamov A."/>
            <person name="Schwelm A."/>
            <person name="Schijlen E."/>
            <person name="Sun H."/>
            <person name="van den Burg H.A."/>
            <person name="van Ham R.C.H.J."/>
            <person name="Zhang S."/>
            <person name="Goodwin S.B."/>
            <person name="Grigoriev I.V."/>
            <person name="Collemare J."/>
            <person name="Bradshaw R.E."/>
        </authorList>
    </citation>
    <scope>NUCLEOTIDE SEQUENCE [LARGE SCALE GENOMIC DNA]</scope>
    <source>
        <strain evidence="6">NZE10 / CBS 128990</strain>
    </source>
</reference>
<dbReference type="HOGENOM" id="CLU_006586_10_5_1"/>
<proteinExistence type="inferred from homology"/>
<dbReference type="InterPro" id="IPR019819">
    <property type="entry name" value="Carboxylesterase_B_CS"/>
</dbReference>
<dbReference type="SUPFAM" id="SSF53474">
    <property type="entry name" value="alpha/beta-Hydrolases"/>
    <property type="match status" value="1"/>
</dbReference>
<dbReference type="PROSITE" id="PS00122">
    <property type="entry name" value="CARBOXYLESTERASE_B_1"/>
    <property type="match status" value="1"/>
</dbReference>
<keyword evidence="2 3" id="KW-0378">Hydrolase</keyword>
<gene>
    <name evidence="5" type="ORF">DOTSEDRAFT_38631</name>
</gene>
<dbReference type="OrthoDB" id="408631at2759"/>
<dbReference type="GO" id="GO:0016787">
    <property type="term" value="F:hydrolase activity"/>
    <property type="evidence" value="ECO:0007669"/>
    <property type="project" value="UniProtKB-KW"/>
</dbReference>
<feature type="domain" description="Carboxylesterase type B" evidence="4">
    <location>
        <begin position="98"/>
        <end position="598"/>
    </location>
</feature>
<dbReference type="ESTHER" id="mycp1-m2y2b1">
    <property type="family name" value="Fungal_carboxylesterase_lipase"/>
</dbReference>
<dbReference type="InterPro" id="IPR019826">
    <property type="entry name" value="Carboxylesterase_B_AS"/>
</dbReference>
<dbReference type="PANTHER" id="PTHR11559">
    <property type="entry name" value="CARBOXYLESTERASE"/>
    <property type="match status" value="1"/>
</dbReference>
<dbReference type="Pfam" id="PF00135">
    <property type="entry name" value="COesterase"/>
    <property type="match status" value="1"/>
</dbReference>